<dbReference type="Proteomes" id="UP001230300">
    <property type="component" value="Unassembled WGS sequence"/>
</dbReference>
<proteinExistence type="predicted"/>
<gene>
    <name evidence="2" type="ORF">QP235_12365</name>
</gene>
<comment type="caution">
    <text evidence="2">The sequence shown here is derived from an EMBL/GenBank/DDBJ whole genome shotgun (WGS) entry which is preliminary data.</text>
</comment>
<evidence type="ECO:0000259" key="1">
    <source>
        <dbReference type="Pfam" id="PF07902"/>
    </source>
</evidence>
<feature type="domain" description="Gp58-like" evidence="1">
    <location>
        <begin position="2"/>
        <end position="67"/>
    </location>
</feature>
<reference evidence="2" key="1">
    <citation type="submission" date="2023-05" db="EMBL/GenBank/DDBJ databases">
        <title>Cataloging the Phylogenetic Diversity of Human Bladder Bacteria.</title>
        <authorList>
            <person name="Du J."/>
        </authorList>
    </citation>
    <scope>NUCLEOTIDE SEQUENCE</scope>
    <source>
        <strain evidence="2">UMB9226</strain>
    </source>
</reference>
<sequence length="75" mass="7961">TVKIDGKLVHITGQTMIEDAVIKSSMIDSLSANKITSGTLDANKVTVSNLDAANITGLDTSFIQSKWNAINGRVQ</sequence>
<feature type="non-terminal residue" evidence="2">
    <location>
        <position position="75"/>
    </location>
</feature>
<evidence type="ECO:0000313" key="2">
    <source>
        <dbReference type="EMBL" id="MDK6503937.1"/>
    </source>
</evidence>
<dbReference type="Pfam" id="PF07902">
    <property type="entry name" value="Gp58"/>
    <property type="match status" value="1"/>
</dbReference>
<name>A0AAW6XP02_9LACO</name>
<accession>A0AAW6XP02</accession>
<dbReference type="RefSeq" id="WP_285043907.1">
    <property type="nucleotide sequence ID" value="NZ_JASOGN010000492.1"/>
</dbReference>
<protein>
    <submittedName>
        <fullName evidence="2">Gp58-like family protein</fullName>
    </submittedName>
</protein>
<dbReference type="EMBL" id="JASOGN010000492">
    <property type="protein sequence ID" value="MDK6503937.1"/>
    <property type="molecule type" value="Genomic_DNA"/>
</dbReference>
<feature type="non-terminal residue" evidence="2">
    <location>
        <position position="1"/>
    </location>
</feature>
<dbReference type="InterPro" id="IPR012892">
    <property type="entry name" value="Gp58"/>
</dbReference>
<evidence type="ECO:0000313" key="3">
    <source>
        <dbReference type="Proteomes" id="UP001230300"/>
    </source>
</evidence>
<dbReference type="AlphaFoldDB" id="A0AAW6XP02"/>
<organism evidence="2 3">
    <name type="scientific">Lactobacillus crispatus</name>
    <dbReference type="NCBI Taxonomy" id="47770"/>
    <lineage>
        <taxon>Bacteria</taxon>
        <taxon>Bacillati</taxon>
        <taxon>Bacillota</taxon>
        <taxon>Bacilli</taxon>
        <taxon>Lactobacillales</taxon>
        <taxon>Lactobacillaceae</taxon>
        <taxon>Lactobacillus</taxon>
    </lineage>
</organism>